<dbReference type="EMBL" id="CP066776">
    <property type="protein sequence ID" value="QQL46180.1"/>
    <property type="molecule type" value="Genomic_DNA"/>
</dbReference>
<organism evidence="1 2">
    <name type="scientific">Sulfuriroseicoccus oceanibius</name>
    <dbReference type="NCBI Taxonomy" id="2707525"/>
    <lineage>
        <taxon>Bacteria</taxon>
        <taxon>Pseudomonadati</taxon>
        <taxon>Verrucomicrobiota</taxon>
        <taxon>Verrucomicrobiia</taxon>
        <taxon>Verrucomicrobiales</taxon>
        <taxon>Verrucomicrobiaceae</taxon>
        <taxon>Sulfuriroseicoccus</taxon>
    </lineage>
</organism>
<dbReference type="KEGG" id="soa:G3M56_006255"/>
<reference evidence="1 2" key="1">
    <citation type="submission" date="2020-12" db="EMBL/GenBank/DDBJ databases">
        <title>Sulforoseuscoccus oceanibium gen. nov., sp. nov., a representative of the phylum Verrucomicrobia with special cytoplasmic membrane, and proposal of Sulforoseuscoccusaceae fam. nov.</title>
        <authorList>
            <person name="Xi F."/>
        </authorList>
    </citation>
    <scope>NUCLEOTIDE SEQUENCE [LARGE SCALE GENOMIC DNA]</scope>
    <source>
        <strain evidence="1 2">T37</strain>
    </source>
</reference>
<evidence type="ECO:0000313" key="2">
    <source>
        <dbReference type="Proteomes" id="UP000475117"/>
    </source>
</evidence>
<evidence type="ECO:0008006" key="3">
    <source>
        <dbReference type="Google" id="ProtNLM"/>
    </source>
</evidence>
<keyword evidence="2" id="KW-1185">Reference proteome</keyword>
<sequence length="69" mass="7550">MNQLVQLLQEKFNLDEDTARQIIETIAGFAKERVPENLQGLVDKALNGEDIGPDSLGGMGSILGSFFKK</sequence>
<proteinExistence type="predicted"/>
<name>A0A6B3L2W6_9BACT</name>
<accession>A0A6B3L2W6</accession>
<evidence type="ECO:0000313" key="1">
    <source>
        <dbReference type="EMBL" id="QQL46180.1"/>
    </source>
</evidence>
<dbReference type="RefSeq" id="WP_164362930.1">
    <property type="nucleotide sequence ID" value="NZ_CP066776.1"/>
</dbReference>
<gene>
    <name evidence="1" type="ORF">G3M56_006255</name>
</gene>
<dbReference type="Proteomes" id="UP000475117">
    <property type="component" value="Chromosome"/>
</dbReference>
<dbReference type="AlphaFoldDB" id="A0A6B3L2W6"/>
<protein>
    <recommendedName>
        <fullName evidence="3">DUF2267 domain-containing protein</fullName>
    </recommendedName>
</protein>